<accession>A0A520LLP2</accession>
<dbReference type="SUPFAM" id="SSF51197">
    <property type="entry name" value="Clavaminate synthase-like"/>
    <property type="match status" value="1"/>
</dbReference>
<feature type="domain" description="JmjC" evidence="1">
    <location>
        <begin position="115"/>
        <end position="272"/>
    </location>
</feature>
<dbReference type="PANTHER" id="PTHR12461">
    <property type="entry name" value="HYPOXIA-INDUCIBLE FACTOR 1 ALPHA INHIBITOR-RELATED"/>
    <property type="match status" value="1"/>
</dbReference>
<dbReference type="PROSITE" id="PS51184">
    <property type="entry name" value="JMJC"/>
    <property type="match status" value="1"/>
</dbReference>
<sequence length="337" mass="38566">MMATLNFAAELSYNSSQTLPDEVINTQTPIILRNFISNWPLTEISQKSISDAVEYLLKFYNQQPVNIVIGESDTAQRIFYNEDFSGFNFKSLTTSMDNLLSRILQYASETKAPTLYMASTEIEKWLPGFNEDNNIVLDRDNVLASIWIGNKCRISAHFDLPSNIACCAVGRRTFTLFPPDQVSNLYPGPIDFAPGGQPISTVDFKKPDYKKFPRFKEALKNALVAELEPGDAVIVPSMWWHHVESFDDLNVLVNYWWRESPKYMGNPSAVLNHALMAMRQLPDDQKKAWKQMFDYYIFENDENSHSHIPDNALGILSPMDESNARKIRTMVLNQLNR</sequence>
<evidence type="ECO:0000259" key="1">
    <source>
        <dbReference type="PROSITE" id="PS51184"/>
    </source>
</evidence>
<proteinExistence type="predicted"/>
<comment type="caution">
    <text evidence="2">The sequence shown here is derived from an EMBL/GenBank/DDBJ whole genome shotgun (WGS) entry which is preliminary data.</text>
</comment>
<protein>
    <submittedName>
        <fullName evidence="2">Cupin-like domain-containing protein</fullName>
    </submittedName>
</protein>
<reference evidence="2 3" key="1">
    <citation type="submission" date="2019-02" db="EMBL/GenBank/DDBJ databases">
        <title>Prokaryotic population dynamics and viral predation in marine succession experiment using metagenomics: the confinement effect.</title>
        <authorList>
            <person name="Haro-Moreno J.M."/>
            <person name="Rodriguez-Valera F."/>
            <person name="Lopez-Perez M."/>
        </authorList>
    </citation>
    <scope>NUCLEOTIDE SEQUENCE [LARGE SCALE GENOMIC DNA]</scope>
    <source>
        <strain evidence="2">MED-G169</strain>
    </source>
</reference>
<dbReference type="Pfam" id="PF13621">
    <property type="entry name" value="Cupin_8"/>
    <property type="match status" value="1"/>
</dbReference>
<evidence type="ECO:0000313" key="2">
    <source>
        <dbReference type="EMBL" id="RZO06455.1"/>
    </source>
</evidence>
<dbReference type="Gene3D" id="2.60.120.650">
    <property type="entry name" value="Cupin"/>
    <property type="match status" value="1"/>
</dbReference>
<gene>
    <name evidence="2" type="ORF">EVB02_02525</name>
</gene>
<evidence type="ECO:0000313" key="3">
    <source>
        <dbReference type="Proteomes" id="UP000318148"/>
    </source>
</evidence>
<dbReference type="InterPro" id="IPR041667">
    <property type="entry name" value="Cupin_8"/>
</dbReference>
<dbReference type="EMBL" id="SHBO01000025">
    <property type="protein sequence ID" value="RZO06455.1"/>
    <property type="molecule type" value="Genomic_DNA"/>
</dbReference>
<name>A0A520LLP2_9GAMM</name>
<dbReference type="PANTHER" id="PTHR12461:SF105">
    <property type="entry name" value="HYPOXIA-INDUCIBLE FACTOR 1-ALPHA INHIBITOR"/>
    <property type="match status" value="1"/>
</dbReference>
<dbReference type="Proteomes" id="UP000318148">
    <property type="component" value="Unassembled WGS sequence"/>
</dbReference>
<dbReference type="AlphaFoldDB" id="A0A520LLP2"/>
<dbReference type="SMART" id="SM00558">
    <property type="entry name" value="JmjC"/>
    <property type="match status" value="1"/>
</dbReference>
<dbReference type="InterPro" id="IPR003347">
    <property type="entry name" value="JmjC_dom"/>
</dbReference>
<organism evidence="2 3">
    <name type="scientific">SAR92 clade bacterium</name>
    <dbReference type="NCBI Taxonomy" id="2315479"/>
    <lineage>
        <taxon>Bacteria</taxon>
        <taxon>Pseudomonadati</taxon>
        <taxon>Pseudomonadota</taxon>
        <taxon>Gammaproteobacteria</taxon>
        <taxon>Cellvibrionales</taxon>
        <taxon>Porticoccaceae</taxon>
        <taxon>SAR92 clade</taxon>
    </lineage>
</organism>